<accession>A0ABW1SYF7</accession>
<dbReference type="SUPFAM" id="SSF55681">
    <property type="entry name" value="Class II aaRS and biotin synthetases"/>
    <property type="match status" value="1"/>
</dbReference>
<feature type="compositionally biased region" description="Basic and acidic residues" evidence="6">
    <location>
        <begin position="7"/>
        <end position="23"/>
    </location>
</feature>
<dbReference type="EC" id="6.3.4.15" evidence="5"/>
<evidence type="ECO:0000313" key="9">
    <source>
        <dbReference type="Proteomes" id="UP001596138"/>
    </source>
</evidence>
<evidence type="ECO:0000256" key="6">
    <source>
        <dbReference type="SAM" id="MobiDB-lite"/>
    </source>
</evidence>
<dbReference type="SUPFAM" id="SSF50037">
    <property type="entry name" value="C-terminal domain of transcriptional repressors"/>
    <property type="match status" value="1"/>
</dbReference>
<dbReference type="Gene3D" id="2.30.30.100">
    <property type="match status" value="1"/>
</dbReference>
<name>A0ABW1SYF7_9ACTN</name>
<gene>
    <name evidence="8" type="ORF">ACFQGU_03150</name>
</gene>
<comment type="caution">
    <text evidence="8">The sequence shown here is derived from an EMBL/GenBank/DDBJ whole genome shotgun (WGS) entry which is preliminary data.</text>
</comment>
<keyword evidence="1 8" id="KW-0436">Ligase</keyword>
<evidence type="ECO:0000256" key="2">
    <source>
        <dbReference type="ARBA" id="ARBA00022741"/>
    </source>
</evidence>
<sequence length="287" mass="29954">MAPPDSRPFDEVRRTSHDPRSFDDDALQDALDRAGDSAWGTVAVIPSTGSTNADAVGQVQEGAPEGFTVVADEQTDGRGRLGRSWASPYGAGVAMSVVLRPVVPEAAWGWIPLLTGVAVVEALAAQGVAARLKWPNDVVVDGDARDGTPGPRKLGGLLAERSGPAVVTGIGLNVDLTAEEAPVPRATSTRLEGADVGREQLVVDVLVALRRHYVRWQLTGGDPDRSGLLDAYREACLTLGRPVRVLLPGGGELEGTATDVDGSGRLLVRAADGTAHTLSAGDVEHLR</sequence>
<dbReference type="InterPro" id="IPR045864">
    <property type="entry name" value="aa-tRNA-synth_II/BPL/LPL"/>
</dbReference>
<dbReference type="GO" id="GO:0004077">
    <property type="term" value="F:biotin--[biotin carboxyl-carrier protein] ligase activity"/>
    <property type="evidence" value="ECO:0007669"/>
    <property type="project" value="UniProtKB-EC"/>
</dbReference>
<organism evidence="8 9">
    <name type="scientific">Longivirga aurantiaca</name>
    <dbReference type="NCBI Taxonomy" id="1837743"/>
    <lineage>
        <taxon>Bacteria</taxon>
        <taxon>Bacillati</taxon>
        <taxon>Actinomycetota</taxon>
        <taxon>Actinomycetes</taxon>
        <taxon>Sporichthyales</taxon>
        <taxon>Sporichthyaceae</taxon>
        <taxon>Longivirga</taxon>
    </lineage>
</organism>
<proteinExistence type="predicted"/>
<reference evidence="9" key="1">
    <citation type="journal article" date="2019" name="Int. J. Syst. Evol. Microbiol.">
        <title>The Global Catalogue of Microorganisms (GCM) 10K type strain sequencing project: providing services to taxonomists for standard genome sequencing and annotation.</title>
        <authorList>
            <consortium name="The Broad Institute Genomics Platform"/>
            <consortium name="The Broad Institute Genome Sequencing Center for Infectious Disease"/>
            <person name="Wu L."/>
            <person name="Ma J."/>
        </authorList>
    </citation>
    <scope>NUCLEOTIDE SEQUENCE [LARGE SCALE GENOMIC DNA]</scope>
    <source>
        <strain evidence="9">CGMCC 4.7317</strain>
    </source>
</reference>
<dbReference type="Pfam" id="PF03099">
    <property type="entry name" value="BPL_LplA_LipB"/>
    <property type="match status" value="1"/>
</dbReference>
<dbReference type="Gene3D" id="3.30.930.10">
    <property type="entry name" value="Bira Bifunctional Protein, Domain 2"/>
    <property type="match status" value="1"/>
</dbReference>
<dbReference type="NCBIfam" id="TIGR00121">
    <property type="entry name" value="birA_ligase"/>
    <property type="match status" value="1"/>
</dbReference>
<evidence type="ECO:0000256" key="3">
    <source>
        <dbReference type="ARBA" id="ARBA00022840"/>
    </source>
</evidence>
<keyword evidence="4" id="KW-0092">Biotin</keyword>
<evidence type="ECO:0000256" key="5">
    <source>
        <dbReference type="ARBA" id="ARBA00024227"/>
    </source>
</evidence>
<dbReference type="PROSITE" id="PS51733">
    <property type="entry name" value="BPL_LPL_CATALYTIC"/>
    <property type="match status" value="1"/>
</dbReference>
<dbReference type="InterPro" id="IPR008988">
    <property type="entry name" value="Transcriptional_repressor_C"/>
</dbReference>
<evidence type="ECO:0000259" key="7">
    <source>
        <dbReference type="PROSITE" id="PS51733"/>
    </source>
</evidence>
<dbReference type="InterPro" id="IPR003142">
    <property type="entry name" value="BPL_C"/>
</dbReference>
<feature type="region of interest" description="Disordered" evidence="6">
    <location>
        <begin position="1"/>
        <end position="24"/>
    </location>
</feature>
<dbReference type="CDD" id="cd16442">
    <property type="entry name" value="BPL"/>
    <property type="match status" value="1"/>
</dbReference>
<dbReference type="EMBL" id="JBHSTI010000002">
    <property type="protein sequence ID" value="MFC6236860.1"/>
    <property type="molecule type" value="Genomic_DNA"/>
</dbReference>
<keyword evidence="9" id="KW-1185">Reference proteome</keyword>
<evidence type="ECO:0000256" key="4">
    <source>
        <dbReference type="ARBA" id="ARBA00023267"/>
    </source>
</evidence>
<dbReference type="PANTHER" id="PTHR12835:SF5">
    <property type="entry name" value="BIOTIN--PROTEIN LIGASE"/>
    <property type="match status" value="1"/>
</dbReference>
<dbReference type="PANTHER" id="PTHR12835">
    <property type="entry name" value="BIOTIN PROTEIN LIGASE"/>
    <property type="match status" value="1"/>
</dbReference>
<dbReference type="InterPro" id="IPR004143">
    <property type="entry name" value="BPL_LPL_catalytic"/>
</dbReference>
<protein>
    <recommendedName>
        <fullName evidence="5">biotin--[biotin carboxyl-carrier protein] ligase</fullName>
        <ecNumber evidence="5">6.3.4.15</ecNumber>
    </recommendedName>
</protein>
<evidence type="ECO:0000313" key="8">
    <source>
        <dbReference type="EMBL" id="MFC6236860.1"/>
    </source>
</evidence>
<dbReference type="RefSeq" id="WP_386763892.1">
    <property type="nucleotide sequence ID" value="NZ_JBHSTI010000002.1"/>
</dbReference>
<keyword evidence="3" id="KW-0067">ATP-binding</keyword>
<feature type="domain" description="BPL/LPL catalytic" evidence="7">
    <location>
        <begin position="25"/>
        <end position="221"/>
    </location>
</feature>
<dbReference type="Pfam" id="PF02237">
    <property type="entry name" value="BPL_C"/>
    <property type="match status" value="1"/>
</dbReference>
<evidence type="ECO:0000256" key="1">
    <source>
        <dbReference type="ARBA" id="ARBA00022598"/>
    </source>
</evidence>
<dbReference type="Proteomes" id="UP001596138">
    <property type="component" value="Unassembled WGS sequence"/>
</dbReference>
<keyword evidence="2" id="KW-0547">Nucleotide-binding</keyword>
<dbReference type="InterPro" id="IPR004408">
    <property type="entry name" value="Biotin_CoA_COase_ligase"/>
</dbReference>